<sequence length="121" mass="13683">MFSSTALTYGRVMTAFSKPHGQSEHSGVCPINTESGCWLGYSSTDIKSFARNIPTLRNSLYCSSVTLSPLLNRRIILRWHGPLLPRDCSRTNAHCMISSWCHRCWALVLYTSGIEGIFYQY</sequence>
<dbReference type="Proteomes" id="UP000326565">
    <property type="component" value="Unassembled WGS sequence"/>
</dbReference>
<name>A0A5N5WG99_9EURO</name>
<gene>
    <name evidence="1" type="ORF">BDV29DRAFT_186826</name>
</gene>
<organism evidence="1 2">
    <name type="scientific">Aspergillus leporis</name>
    <dbReference type="NCBI Taxonomy" id="41062"/>
    <lineage>
        <taxon>Eukaryota</taxon>
        <taxon>Fungi</taxon>
        <taxon>Dikarya</taxon>
        <taxon>Ascomycota</taxon>
        <taxon>Pezizomycotina</taxon>
        <taxon>Eurotiomycetes</taxon>
        <taxon>Eurotiomycetidae</taxon>
        <taxon>Eurotiales</taxon>
        <taxon>Aspergillaceae</taxon>
        <taxon>Aspergillus</taxon>
        <taxon>Aspergillus subgen. Circumdati</taxon>
    </lineage>
</organism>
<reference evidence="1 2" key="1">
    <citation type="submission" date="2019-04" db="EMBL/GenBank/DDBJ databases">
        <title>Friends and foes A comparative genomics study of 23 Aspergillus species from section Flavi.</title>
        <authorList>
            <consortium name="DOE Joint Genome Institute"/>
            <person name="Kjaerbolling I."/>
            <person name="Vesth T."/>
            <person name="Frisvad J.C."/>
            <person name="Nybo J.L."/>
            <person name="Theobald S."/>
            <person name="Kildgaard S."/>
            <person name="Isbrandt T."/>
            <person name="Kuo A."/>
            <person name="Sato A."/>
            <person name="Lyhne E.K."/>
            <person name="Kogle M.E."/>
            <person name="Wiebenga A."/>
            <person name="Kun R.S."/>
            <person name="Lubbers R.J."/>
            <person name="Makela M.R."/>
            <person name="Barry K."/>
            <person name="Chovatia M."/>
            <person name="Clum A."/>
            <person name="Daum C."/>
            <person name="Haridas S."/>
            <person name="He G."/>
            <person name="LaButti K."/>
            <person name="Lipzen A."/>
            <person name="Mondo S."/>
            <person name="Riley R."/>
            <person name="Salamov A."/>
            <person name="Simmons B.A."/>
            <person name="Magnuson J.K."/>
            <person name="Henrissat B."/>
            <person name="Mortensen U.H."/>
            <person name="Larsen T.O."/>
            <person name="Devries R.P."/>
            <person name="Grigoriev I.V."/>
            <person name="Machida M."/>
            <person name="Baker S.E."/>
            <person name="Andersen M.R."/>
        </authorList>
    </citation>
    <scope>NUCLEOTIDE SEQUENCE [LARGE SCALE GENOMIC DNA]</scope>
    <source>
        <strain evidence="1 2">CBS 151.66</strain>
    </source>
</reference>
<protein>
    <submittedName>
        <fullName evidence="1">Uncharacterized protein</fullName>
    </submittedName>
</protein>
<proteinExistence type="predicted"/>
<dbReference type="EMBL" id="ML732600">
    <property type="protein sequence ID" value="KAB8067069.1"/>
    <property type="molecule type" value="Genomic_DNA"/>
</dbReference>
<keyword evidence="2" id="KW-1185">Reference proteome</keyword>
<evidence type="ECO:0000313" key="2">
    <source>
        <dbReference type="Proteomes" id="UP000326565"/>
    </source>
</evidence>
<accession>A0A5N5WG99</accession>
<evidence type="ECO:0000313" key="1">
    <source>
        <dbReference type="EMBL" id="KAB8067069.1"/>
    </source>
</evidence>
<dbReference type="AlphaFoldDB" id="A0A5N5WG99"/>